<dbReference type="EMBL" id="PVTI01000020">
    <property type="protein sequence ID" value="PRY56106.1"/>
    <property type="molecule type" value="Genomic_DNA"/>
</dbReference>
<dbReference type="Proteomes" id="UP000237822">
    <property type="component" value="Unassembled WGS sequence"/>
</dbReference>
<evidence type="ECO:0000313" key="2">
    <source>
        <dbReference type="Proteomes" id="UP000237822"/>
    </source>
</evidence>
<reference evidence="1 2" key="1">
    <citation type="submission" date="2018-03" db="EMBL/GenBank/DDBJ databases">
        <title>Genomic Encyclopedia of Archaeal and Bacterial Type Strains, Phase II (KMG-II): from individual species to whole genera.</title>
        <authorList>
            <person name="Goeker M."/>
        </authorList>
    </citation>
    <scope>NUCLEOTIDE SEQUENCE [LARGE SCALE GENOMIC DNA]</scope>
    <source>
        <strain evidence="1 2">ATCC BAA-1496</strain>
    </source>
</reference>
<sequence length="170" mass="19777">MSTQVSYAHWLLGYGRARDRYTTAEAHHRDEAGEEYWVLFGDPERPRQVIQVSERHLDYLVVWLDEELREVLTYLFVPVDKENPQDFSKGLFLEQVHFKEYDSPDLDSAFPSRAGGTYFEHDGSAFHVQNLGNGREESETGPMDPAEAQRLLFEPHPTFGDWTSIARRDR</sequence>
<proteinExistence type="predicted"/>
<dbReference type="AlphaFoldDB" id="A0A2T0UDU0"/>
<accession>A0A2T0UDU0</accession>
<protein>
    <submittedName>
        <fullName evidence="1">Uncharacterized protein</fullName>
    </submittedName>
</protein>
<keyword evidence="2" id="KW-1185">Reference proteome</keyword>
<organism evidence="1 2">
    <name type="scientific">Knoellia remsis</name>
    <dbReference type="NCBI Taxonomy" id="407159"/>
    <lineage>
        <taxon>Bacteria</taxon>
        <taxon>Bacillati</taxon>
        <taxon>Actinomycetota</taxon>
        <taxon>Actinomycetes</taxon>
        <taxon>Micrococcales</taxon>
        <taxon>Intrasporangiaceae</taxon>
        <taxon>Knoellia</taxon>
    </lineage>
</organism>
<name>A0A2T0UDU0_9MICO</name>
<dbReference type="OrthoDB" id="4544390at2"/>
<evidence type="ECO:0000313" key="1">
    <source>
        <dbReference type="EMBL" id="PRY56106.1"/>
    </source>
</evidence>
<gene>
    <name evidence="1" type="ORF">BCF74_12056</name>
</gene>
<comment type="caution">
    <text evidence="1">The sequence shown here is derived from an EMBL/GenBank/DDBJ whole genome shotgun (WGS) entry which is preliminary data.</text>
</comment>
<dbReference type="RefSeq" id="WP_146132952.1">
    <property type="nucleotide sequence ID" value="NZ_PVTI01000020.1"/>
</dbReference>